<dbReference type="Pfam" id="PF07103">
    <property type="entry name" value="DUF1365"/>
    <property type="match status" value="1"/>
</dbReference>
<dbReference type="PANTHER" id="PTHR33973:SF4">
    <property type="entry name" value="OS07G0153300 PROTEIN"/>
    <property type="match status" value="1"/>
</dbReference>
<feature type="transmembrane region" description="Helical" evidence="1">
    <location>
        <begin position="214"/>
        <end position="237"/>
    </location>
</feature>
<keyword evidence="1" id="KW-1133">Transmembrane helix</keyword>
<dbReference type="EMBL" id="JABFBC010000001">
    <property type="protein sequence ID" value="NNU80049.1"/>
    <property type="molecule type" value="Genomic_DNA"/>
</dbReference>
<evidence type="ECO:0000313" key="2">
    <source>
        <dbReference type="EMBL" id="NNU80049.1"/>
    </source>
</evidence>
<comment type="caution">
    <text evidence="2">The sequence shown here is derived from an EMBL/GenBank/DDBJ whole genome shotgun (WGS) entry which is preliminary data.</text>
</comment>
<dbReference type="RefSeq" id="WP_171323492.1">
    <property type="nucleotide sequence ID" value="NZ_JABFBC010000001.1"/>
</dbReference>
<dbReference type="PANTHER" id="PTHR33973">
    <property type="entry name" value="OS07G0153300 PROTEIN"/>
    <property type="match status" value="1"/>
</dbReference>
<evidence type="ECO:0000313" key="3">
    <source>
        <dbReference type="Proteomes" id="UP000572377"/>
    </source>
</evidence>
<name>A0A849L1E3_9RHOB</name>
<proteinExistence type="predicted"/>
<dbReference type="AlphaFoldDB" id="A0A849L1E3"/>
<reference evidence="2 3" key="1">
    <citation type="submission" date="2020-05" db="EMBL/GenBank/DDBJ databases">
        <title>Gimesia benthica sp. nov., a novel planctomycete isolated from a deep-sea water sample of the Northwest Indian Ocean.</title>
        <authorList>
            <person name="Wang J."/>
            <person name="Ruan C."/>
            <person name="Song L."/>
            <person name="Zhu Y."/>
            <person name="Li A."/>
            <person name="Zheng X."/>
            <person name="Wang L."/>
            <person name="Lu Z."/>
            <person name="Huang Y."/>
            <person name="Du W."/>
            <person name="Zhou Y."/>
            <person name="Huang L."/>
            <person name="Dai X."/>
        </authorList>
    </citation>
    <scope>NUCLEOTIDE SEQUENCE [LARGE SCALE GENOMIC DNA]</scope>
    <source>
        <strain evidence="2 3">YYQ-30</strain>
    </source>
</reference>
<protein>
    <submittedName>
        <fullName evidence="2">DUF1365 domain-containing protein</fullName>
    </submittedName>
</protein>
<sequence length="256" mass="29318">MTEGPAATLYRGHVMHMRLLPRRHRFRYRVFSLLVDLDRIDAILSRLRLLGHNRTALMSLQDRDHGPRDGGPLRPWVDAQLKGAGLPPARRVSMLCFPRMLGYVFNPLTVYYCYDADDRLQSLVYEVKNTFGDQIAYALPAGDAAGGAYRQQQGKEMYVSPFIDMDKTYRFSVNAPDEKLALRIREAGPEGETLIATITGRGEPLTDRALMRAFLAYPLMSFRVFALIHWHALRLFLKGIRFHRYSQSETARKRAA</sequence>
<keyword evidence="3" id="KW-1185">Reference proteome</keyword>
<keyword evidence="1" id="KW-0472">Membrane</keyword>
<keyword evidence="1" id="KW-0812">Transmembrane</keyword>
<dbReference type="InterPro" id="IPR010775">
    <property type="entry name" value="DUF1365"/>
</dbReference>
<gene>
    <name evidence="2" type="ORF">HMH01_06310</name>
</gene>
<organism evidence="2 3">
    <name type="scientific">Halovulum dunhuangense</name>
    <dbReference type="NCBI Taxonomy" id="1505036"/>
    <lineage>
        <taxon>Bacteria</taxon>
        <taxon>Pseudomonadati</taxon>
        <taxon>Pseudomonadota</taxon>
        <taxon>Alphaproteobacteria</taxon>
        <taxon>Rhodobacterales</taxon>
        <taxon>Paracoccaceae</taxon>
        <taxon>Halovulum</taxon>
    </lineage>
</organism>
<dbReference type="Proteomes" id="UP000572377">
    <property type="component" value="Unassembled WGS sequence"/>
</dbReference>
<evidence type="ECO:0000256" key="1">
    <source>
        <dbReference type="SAM" id="Phobius"/>
    </source>
</evidence>
<accession>A0A849L1E3</accession>